<feature type="compositionally biased region" description="Polar residues" evidence="1">
    <location>
        <begin position="570"/>
        <end position="590"/>
    </location>
</feature>
<feature type="compositionally biased region" description="Acidic residues" evidence="1">
    <location>
        <begin position="129"/>
        <end position="140"/>
    </location>
</feature>
<name>A0A9N9KYG9_9HELO</name>
<evidence type="ECO:0000313" key="2">
    <source>
        <dbReference type="EMBL" id="CAG8954898.1"/>
    </source>
</evidence>
<keyword evidence="3" id="KW-1185">Reference proteome</keyword>
<evidence type="ECO:0000313" key="3">
    <source>
        <dbReference type="Proteomes" id="UP000696280"/>
    </source>
</evidence>
<dbReference type="AlphaFoldDB" id="A0A9N9KYG9"/>
<gene>
    <name evidence="2" type="ORF">HYFRA_00008586</name>
</gene>
<protein>
    <submittedName>
        <fullName evidence="2">Uncharacterized protein</fullName>
    </submittedName>
</protein>
<sequence length="1170" mass="128934">MASNGGRQSSSGSGTPALSGSTAGVRIPSKEVFFASEWYFLSAGRIDLCARYKKLLHEHPDIPEQQVLKCKWNDNTHCFEITCHLEVANIARGLFLQAMDGIIVEELAKNGINERQKRRGGANASDSECSSDEDDEDSDAASDFNANYNDDIIYEALPIRSDKIVRLAVLKQERALGSGGSDPNSGYPEVIASAKQKFVWHNKNSADLEYILPPHVVEQLVKLTGCKVFVDFDTSKVYLGGVDEEQIHRAVSKLDNIRKYSQPQLPPVYHAFYTESTDDFELSLKYLNDVKIDKKRMFDTTLLDPLNPRVGDVYTAVTVRCATLALHKDTYVAISRVHATGIDPIVGHVREPWANFLYNPTGALDPMRHVNGKPVATPNPSNPSTATRIDSQSQASSDMLNVTNDAQLPVEEKIGNWQANLEGPSVSQNDLLVNNSAVPVPNPSWDRCEGSEEPHYGNLVTPNSVNLSKHASVRTTHMQSLPRMPLKPSAVTVSNMCTRDCPELTVFLSQTSITNQSPQASMTMAQHVAASNGGPVNPEDFPSLPKSASQARGRPGAPNGGVISIKENGKVSTPASSRPKPVTTTKSGNIKSEVGPMKQVNGTATRAAETNPTFAVNNDASPTTSERQVIGGNIMVIGGTVVPEHRSHMSQSIMDQDIDELPSLPSVLQPAFHNTQSQPNGVQSHVQSPNNVVSNRDEVTVQEADQSLLEIVQRESEELSRDYYLTMNQKAPNRRAAGNQSKKNAPFAGRLEVPDFIAPILPRSDVARPIASNPDPDPLPRFASEVNNYFPLLLADVRGFNGRVHIRLEFGRIMVNNVKQSHIADRDGSSGTLTERNLQNILNTSQYRNSVPTNTSFTNALTTAPEEVDFLLTTKSKEGLIWNGKCDSWGVLYRLVFHDVELQSRFSVEIDGERFKAKIRTQPQRDFGEIYIHGTKRHWDCRISVTGDDGDTNPFYKDRYSALVKKILDTLFIVSGKEAEVRFEIDPVTSKQFRLVSIQVFRNTMYQSNDGRSVLKIQEIIKMPPPGRATIDDHVVFIAKEQSNQSGTSDLKKWFVVSIESNEANQLVKQNESMELGEEAGWTPETMASAGIAKDLYLPACAMLTSMCGVGINNENGLVARKNPRTVAPPGEATKAPEYNTLLLTIPRFVDVFTAKSPCFIDRLHGEWIC</sequence>
<feature type="region of interest" description="Disordered" evidence="1">
    <location>
        <begin position="376"/>
        <end position="396"/>
    </location>
</feature>
<dbReference type="EMBL" id="CAJVRL010000058">
    <property type="protein sequence ID" value="CAG8954898.1"/>
    <property type="molecule type" value="Genomic_DNA"/>
</dbReference>
<accession>A0A9N9KYG9</accession>
<proteinExistence type="predicted"/>
<organism evidence="2 3">
    <name type="scientific">Hymenoscyphus fraxineus</name>
    <dbReference type="NCBI Taxonomy" id="746836"/>
    <lineage>
        <taxon>Eukaryota</taxon>
        <taxon>Fungi</taxon>
        <taxon>Dikarya</taxon>
        <taxon>Ascomycota</taxon>
        <taxon>Pezizomycotina</taxon>
        <taxon>Leotiomycetes</taxon>
        <taxon>Helotiales</taxon>
        <taxon>Helotiaceae</taxon>
        <taxon>Hymenoscyphus</taxon>
    </lineage>
</organism>
<feature type="region of interest" description="Disordered" evidence="1">
    <location>
        <begin position="670"/>
        <end position="693"/>
    </location>
</feature>
<reference evidence="2" key="1">
    <citation type="submission" date="2021-07" db="EMBL/GenBank/DDBJ databases">
        <authorList>
            <person name="Durling M."/>
        </authorList>
    </citation>
    <scope>NUCLEOTIDE SEQUENCE</scope>
</reference>
<feature type="region of interest" description="Disordered" evidence="1">
    <location>
        <begin position="114"/>
        <end position="143"/>
    </location>
</feature>
<dbReference type="Proteomes" id="UP000696280">
    <property type="component" value="Unassembled WGS sequence"/>
</dbReference>
<evidence type="ECO:0000256" key="1">
    <source>
        <dbReference type="SAM" id="MobiDB-lite"/>
    </source>
</evidence>
<feature type="region of interest" description="Disordered" evidence="1">
    <location>
        <begin position="529"/>
        <end position="625"/>
    </location>
</feature>
<feature type="region of interest" description="Disordered" evidence="1">
    <location>
        <begin position="1"/>
        <end position="22"/>
    </location>
</feature>
<feature type="compositionally biased region" description="Polar residues" evidence="1">
    <location>
        <begin position="600"/>
        <end position="625"/>
    </location>
</feature>
<feature type="compositionally biased region" description="Low complexity" evidence="1">
    <location>
        <begin position="1"/>
        <end position="14"/>
    </location>
</feature>
<feature type="compositionally biased region" description="Polar residues" evidence="1">
    <location>
        <begin position="672"/>
        <end position="693"/>
    </location>
</feature>
<feature type="compositionally biased region" description="Polar residues" evidence="1">
    <location>
        <begin position="378"/>
        <end position="396"/>
    </location>
</feature>
<dbReference type="OrthoDB" id="3439512at2759"/>
<comment type="caution">
    <text evidence="2">The sequence shown here is derived from an EMBL/GenBank/DDBJ whole genome shotgun (WGS) entry which is preliminary data.</text>
</comment>